<sequence>MSVLLKEIKRFDPVAASALEKAGFRTDSEIRSLTREDLHELFPRIEKLKLRKKIYEIIHQQKDINVLIREVKDFIPDDSFRAALTNNGILVDYLHILKEMKTQMNTVQTFLDAHIGLLEEFAKNGSLADTMAPGRSGPVVPCSGQTEGIPQQAQGTHTSQGHGQMMLYDQTNQQGAQSTHNSQGYSQMSYNGQTNPQGAQVYTSVSKVMYREVISGKTFGAHTQLLHKVEDQDKFLLIENKEDCKVIIVFCTICSRVGSDVDAAMSDIKGDEPVILVLMHHSRDAKNTVPTKTWPEYPNIVLAVNTFFHDTIHGLLNCHQNNEAALMIKNKLLEYSIQERKDISGKALAVRGAAGVTASAMHGGGWNDPSTRGGVGNNYYTWIPSFKMPFKSN</sequence>
<dbReference type="Proteomes" id="UP001314229">
    <property type="component" value="Unassembled WGS sequence"/>
</dbReference>
<dbReference type="EMBL" id="CAWUFR010000056">
    <property type="protein sequence ID" value="CAK6962141.1"/>
    <property type="molecule type" value="Genomic_DNA"/>
</dbReference>
<organism evidence="1 2">
    <name type="scientific">Scomber scombrus</name>
    <name type="common">Atlantic mackerel</name>
    <name type="synonym">Scomber vernalis</name>
    <dbReference type="NCBI Taxonomy" id="13677"/>
    <lineage>
        <taxon>Eukaryota</taxon>
        <taxon>Metazoa</taxon>
        <taxon>Chordata</taxon>
        <taxon>Craniata</taxon>
        <taxon>Vertebrata</taxon>
        <taxon>Euteleostomi</taxon>
        <taxon>Actinopterygii</taxon>
        <taxon>Neopterygii</taxon>
        <taxon>Teleostei</taxon>
        <taxon>Neoteleostei</taxon>
        <taxon>Acanthomorphata</taxon>
        <taxon>Pelagiaria</taxon>
        <taxon>Scombriformes</taxon>
        <taxon>Scombridae</taxon>
        <taxon>Scomber</taxon>
    </lineage>
</organism>
<reference evidence="1 2" key="1">
    <citation type="submission" date="2024-01" db="EMBL/GenBank/DDBJ databases">
        <authorList>
            <person name="Alioto T."/>
            <person name="Alioto T."/>
            <person name="Gomez Garrido J."/>
        </authorList>
    </citation>
    <scope>NUCLEOTIDE SEQUENCE [LARGE SCALE GENOMIC DNA]</scope>
</reference>
<proteinExistence type="predicted"/>
<keyword evidence="2" id="KW-1185">Reference proteome</keyword>
<accession>A0AAV1NR95</accession>
<name>A0AAV1NR95_SCOSC</name>
<dbReference type="PANTHER" id="PTHR34488">
    <property type="entry name" value="SI:CH211-245H14.1-RELATED"/>
    <property type="match status" value="1"/>
</dbReference>
<comment type="caution">
    <text evidence="1">The sequence shown here is derived from an EMBL/GenBank/DDBJ whole genome shotgun (WGS) entry which is preliminary data.</text>
</comment>
<dbReference type="AlphaFoldDB" id="A0AAV1NR95"/>
<protein>
    <submittedName>
        <fullName evidence="1">Uncharacterized protein si:ch211-245h14.1 isoform X2</fullName>
    </submittedName>
</protein>
<dbReference type="PANTHER" id="PTHR34488:SF1">
    <property type="entry name" value="SI:CH211-245H14.1-RELATED"/>
    <property type="match status" value="1"/>
</dbReference>
<evidence type="ECO:0000313" key="2">
    <source>
        <dbReference type="Proteomes" id="UP001314229"/>
    </source>
</evidence>
<evidence type="ECO:0000313" key="1">
    <source>
        <dbReference type="EMBL" id="CAK6962141.1"/>
    </source>
</evidence>
<gene>
    <name evidence="1" type="ORF">FSCOSCO3_A006058</name>
</gene>